<accession>A0A5C3MCB2</accession>
<dbReference type="InterPro" id="IPR051477">
    <property type="entry name" value="Expansin_CellWall"/>
</dbReference>
<organism evidence="4 5">
    <name type="scientific">Crucibulum laeve</name>
    <dbReference type="NCBI Taxonomy" id="68775"/>
    <lineage>
        <taxon>Eukaryota</taxon>
        <taxon>Fungi</taxon>
        <taxon>Dikarya</taxon>
        <taxon>Basidiomycota</taxon>
        <taxon>Agaricomycotina</taxon>
        <taxon>Agaricomycetes</taxon>
        <taxon>Agaricomycetidae</taxon>
        <taxon>Agaricales</taxon>
        <taxon>Agaricineae</taxon>
        <taxon>Nidulariaceae</taxon>
        <taxon>Crucibulum</taxon>
    </lineage>
</organism>
<dbReference type="SUPFAM" id="SSF50685">
    <property type="entry name" value="Barwin-like endoglucanases"/>
    <property type="match status" value="1"/>
</dbReference>
<keyword evidence="5" id="KW-1185">Reference proteome</keyword>
<dbReference type="AlphaFoldDB" id="A0A5C3MCB2"/>
<protein>
    <submittedName>
        <fullName evidence="4">RlpA-like double-psi beta-barrel-protein domain-containing protein-containing protein</fullName>
    </submittedName>
</protein>
<evidence type="ECO:0000256" key="3">
    <source>
        <dbReference type="SAM" id="SignalP"/>
    </source>
</evidence>
<evidence type="ECO:0000313" key="5">
    <source>
        <dbReference type="Proteomes" id="UP000308652"/>
    </source>
</evidence>
<dbReference type="Gene3D" id="2.40.40.10">
    <property type="entry name" value="RlpA-like domain"/>
    <property type="match status" value="1"/>
</dbReference>
<dbReference type="PANTHER" id="PTHR31836:SF28">
    <property type="entry name" value="SRCR DOMAIN-CONTAINING PROTEIN-RELATED"/>
    <property type="match status" value="1"/>
</dbReference>
<feature type="signal peptide" evidence="3">
    <location>
        <begin position="1"/>
        <end position="23"/>
    </location>
</feature>
<sequence>MQLFTSVFSTLVVALSLIGVVSANVHGSERSTRKRHIGRAPNPISLTERNITLNARDFSLEKRFDGSKFSFYDAGLGACGKTNSASDFIVALNIPQWDGGSHCFDTITISYKGKSTQAQIVDQCPGCPFGGLDFSRGLFDFFASESEGIIFGSWNFGGSSAPPATTTKAAPPKTTEKPTSTWTPEPTTTSTKKAATTSSTPPPTTSSSSSSASQSSAASSEAHSASSTQSASPAQTSVTAGPENIAQFNQAMAQLAGVLFAAATAS</sequence>
<feature type="chain" id="PRO_5022731489" evidence="3">
    <location>
        <begin position="24"/>
        <end position="266"/>
    </location>
</feature>
<dbReference type="PANTHER" id="PTHR31836">
    <property type="match status" value="1"/>
</dbReference>
<dbReference type="Proteomes" id="UP000308652">
    <property type="component" value="Unassembled WGS sequence"/>
</dbReference>
<dbReference type="InterPro" id="IPR036908">
    <property type="entry name" value="RlpA-like_sf"/>
</dbReference>
<feature type="region of interest" description="Disordered" evidence="2">
    <location>
        <begin position="161"/>
        <end position="239"/>
    </location>
</feature>
<dbReference type="CDD" id="cd22191">
    <property type="entry name" value="DPBB_RlpA_EXP_N-like"/>
    <property type="match status" value="1"/>
</dbReference>
<gene>
    <name evidence="4" type="ORF">BDQ12DRAFT_677076</name>
</gene>
<keyword evidence="1 3" id="KW-0732">Signal</keyword>
<dbReference type="EMBL" id="ML213592">
    <property type="protein sequence ID" value="TFK42952.1"/>
    <property type="molecule type" value="Genomic_DNA"/>
</dbReference>
<proteinExistence type="predicted"/>
<name>A0A5C3MCB2_9AGAR</name>
<evidence type="ECO:0000256" key="2">
    <source>
        <dbReference type="SAM" id="MobiDB-lite"/>
    </source>
</evidence>
<evidence type="ECO:0000256" key="1">
    <source>
        <dbReference type="ARBA" id="ARBA00022729"/>
    </source>
</evidence>
<evidence type="ECO:0000313" key="4">
    <source>
        <dbReference type="EMBL" id="TFK42952.1"/>
    </source>
</evidence>
<dbReference type="STRING" id="68775.A0A5C3MCB2"/>
<dbReference type="OrthoDB" id="623670at2759"/>
<reference evidence="4 5" key="1">
    <citation type="journal article" date="2019" name="Nat. Ecol. Evol.">
        <title>Megaphylogeny resolves global patterns of mushroom evolution.</title>
        <authorList>
            <person name="Varga T."/>
            <person name="Krizsan K."/>
            <person name="Foldi C."/>
            <person name="Dima B."/>
            <person name="Sanchez-Garcia M."/>
            <person name="Sanchez-Ramirez S."/>
            <person name="Szollosi G.J."/>
            <person name="Szarkandi J.G."/>
            <person name="Papp V."/>
            <person name="Albert L."/>
            <person name="Andreopoulos W."/>
            <person name="Angelini C."/>
            <person name="Antonin V."/>
            <person name="Barry K.W."/>
            <person name="Bougher N.L."/>
            <person name="Buchanan P."/>
            <person name="Buyck B."/>
            <person name="Bense V."/>
            <person name="Catcheside P."/>
            <person name="Chovatia M."/>
            <person name="Cooper J."/>
            <person name="Damon W."/>
            <person name="Desjardin D."/>
            <person name="Finy P."/>
            <person name="Geml J."/>
            <person name="Haridas S."/>
            <person name="Hughes K."/>
            <person name="Justo A."/>
            <person name="Karasinski D."/>
            <person name="Kautmanova I."/>
            <person name="Kiss B."/>
            <person name="Kocsube S."/>
            <person name="Kotiranta H."/>
            <person name="LaButti K.M."/>
            <person name="Lechner B.E."/>
            <person name="Liimatainen K."/>
            <person name="Lipzen A."/>
            <person name="Lukacs Z."/>
            <person name="Mihaltcheva S."/>
            <person name="Morgado L.N."/>
            <person name="Niskanen T."/>
            <person name="Noordeloos M.E."/>
            <person name="Ohm R.A."/>
            <person name="Ortiz-Santana B."/>
            <person name="Ovrebo C."/>
            <person name="Racz N."/>
            <person name="Riley R."/>
            <person name="Savchenko A."/>
            <person name="Shiryaev A."/>
            <person name="Soop K."/>
            <person name="Spirin V."/>
            <person name="Szebenyi C."/>
            <person name="Tomsovsky M."/>
            <person name="Tulloss R.E."/>
            <person name="Uehling J."/>
            <person name="Grigoriev I.V."/>
            <person name="Vagvolgyi C."/>
            <person name="Papp T."/>
            <person name="Martin F.M."/>
            <person name="Miettinen O."/>
            <person name="Hibbett D.S."/>
            <person name="Nagy L.G."/>
        </authorList>
    </citation>
    <scope>NUCLEOTIDE SEQUENCE [LARGE SCALE GENOMIC DNA]</scope>
    <source>
        <strain evidence="4 5">CBS 166.37</strain>
    </source>
</reference>